<dbReference type="EMBL" id="CADCVL010000169">
    <property type="protein sequence ID" value="CAA9474982.1"/>
    <property type="molecule type" value="Genomic_DNA"/>
</dbReference>
<sequence>MLPSSTPIRSVAAAGATIIIAGGGFTAAQAATDSGDADGGSAS</sequence>
<organism evidence="1">
    <name type="scientific">uncultured Solirubrobacteraceae bacterium</name>
    <dbReference type="NCBI Taxonomy" id="1162706"/>
    <lineage>
        <taxon>Bacteria</taxon>
        <taxon>Bacillati</taxon>
        <taxon>Actinomycetota</taxon>
        <taxon>Thermoleophilia</taxon>
        <taxon>Solirubrobacterales</taxon>
        <taxon>Solirubrobacteraceae</taxon>
        <taxon>environmental samples</taxon>
    </lineage>
</organism>
<name>A0A6J4RTQ0_9ACTN</name>
<feature type="non-terminal residue" evidence="1">
    <location>
        <position position="43"/>
    </location>
</feature>
<protein>
    <submittedName>
        <fullName evidence="1">Uncharacterized protein</fullName>
    </submittedName>
</protein>
<gene>
    <name evidence="1" type="ORF">AVDCRST_MAG65-1055</name>
</gene>
<reference evidence="1" key="1">
    <citation type="submission" date="2020-02" db="EMBL/GenBank/DDBJ databases">
        <authorList>
            <person name="Meier V. D."/>
        </authorList>
    </citation>
    <scope>NUCLEOTIDE SEQUENCE</scope>
    <source>
        <strain evidence="1">AVDCRST_MAG65</strain>
    </source>
</reference>
<evidence type="ECO:0000313" key="1">
    <source>
        <dbReference type="EMBL" id="CAA9474982.1"/>
    </source>
</evidence>
<proteinExistence type="predicted"/>
<dbReference type="AlphaFoldDB" id="A0A6J4RTQ0"/>
<accession>A0A6J4RTQ0</accession>